<feature type="domain" description="NAD-dependent epimerase/dehydratase" evidence="3">
    <location>
        <begin position="7"/>
        <end position="37"/>
    </location>
</feature>
<dbReference type="SUPFAM" id="SSF51735">
    <property type="entry name" value="NAD(P)-binding Rossmann-fold domains"/>
    <property type="match status" value="1"/>
</dbReference>
<evidence type="ECO:0000259" key="3">
    <source>
        <dbReference type="Pfam" id="PF01370"/>
    </source>
</evidence>
<evidence type="ECO:0000256" key="1">
    <source>
        <dbReference type="ARBA" id="ARBA00022857"/>
    </source>
</evidence>
<protein>
    <recommendedName>
        <fullName evidence="3">NAD-dependent epimerase/dehydratase domain-containing protein</fullName>
    </recommendedName>
</protein>
<proteinExistence type="predicted"/>
<dbReference type="GO" id="GO:0016491">
    <property type="term" value="F:oxidoreductase activity"/>
    <property type="evidence" value="ECO:0007669"/>
    <property type="project" value="UniProtKB-KW"/>
</dbReference>
<keyword evidence="1" id="KW-0521">NADP</keyword>
<dbReference type="PANTHER" id="PTHR10366">
    <property type="entry name" value="NAD DEPENDENT EPIMERASE/DEHYDRATASE"/>
    <property type="match status" value="1"/>
</dbReference>
<dbReference type="PANTHER" id="PTHR10366:SF696">
    <property type="entry name" value="OS07G0601900 PROTEIN"/>
    <property type="match status" value="1"/>
</dbReference>
<dbReference type="InterPro" id="IPR036291">
    <property type="entry name" value="NAD(P)-bd_dom_sf"/>
</dbReference>
<evidence type="ECO:0000313" key="4">
    <source>
        <dbReference type="EMBL" id="OAY49111.1"/>
    </source>
</evidence>
<dbReference type="AlphaFoldDB" id="A0A2C9VSV0"/>
<dbReference type="InterPro" id="IPR001509">
    <property type="entry name" value="Epimerase_deHydtase"/>
</dbReference>
<accession>A0A2C9VSV0</accession>
<sequence>MEKRRKVCVTGAAGYLCSHLVKKLLERGYIVRATTRNLGDTSKVGLLKGLPNRGETEPTDCTALLPNAETKIIYTASAVAASPMKEDGTGFKDSMNESCWTPFNLSFPYSNEIVTVIFLISSLFNEHMSSYKTTNY</sequence>
<keyword evidence="2" id="KW-0560">Oxidoreductase</keyword>
<name>A0A2C9VSV0_MANES</name>
<evidence type="ECO:0000256" key="2">
    <source>
        <dbReference type="ARBA" id="ARBA00023002"/>
    </source>
</evidence>
<dbReference type="STRING" id="3983.A0A2C9VSV0"/>
<dbReference type="InterPro" id="IPR050425">
    <property type="entry name" value="NAD(P)_dehydrat-like"/>
</dbReference>
<dbReference type="Pfam" id="PF01370">
    <property type="entry name" value="Epimerase"/>
    <property type="match status" value="1"/>
</dbReference>
<dbReference type="Gene3D" id="3.40.50.720">
    <property type="entry name" value="NAD(P)-binding Rossmann-like Domain"/>
    <property type="match status" value="1"/>
</dbReference>
<dbReference type="EMBL" id="CM004391">
    <property type="protein sequence ID" value="OAY49111.1"/>
    <property type="molecule type" value="Genomic_DNA"/>
</dbReference>
<gene>
    <name evidence="4" type="ORF">MANES_05G030500</name>
</gene>
<organism evidence="4">
    <name type="scientific">Manihot esculenta</name>
    <name type="common">Cassava</name>
    <name type="synonym">Jatropha manihot</name>
    <dbReference type="NCBI Taxonomy" id="3983"/>
    <lineage>
        <taxon>Eukaryota</taxon>
        <taxon>Viridiplantae</taxon>
        <taxon>Streptophyta</taxon>
        <taxon>Embryophyta</taxon>
        <taxon>Tracheophyta</taxon>
        <taxon>Spermatophyta</taxon>
        <taxon>Magnoliopsida</taxon>
        <taxon>eudicotyledons</taxon>
        <taxon>Gunneridae</taxon>
        <taxon>Pentapetalae</taxon>
        <taxon>rosids</taxon>
        <taxon>fabids</taxon>
        <taxon>Malpighiales</taxon>
        <taxon>Euphorbiaceae</taxon>
        <taxon>Crotonoideae</taxon>
        <taxon>Manihoteae</taxon>
        <taxon>Manihot</taxon>
    </lineage>
</organism>
<reference evidence="4" key="1">
    <citation type="submission" date="2016-02" db="EMBL/GenBank/DDBJ databases">
        <title>WGS assembly of Manihot esculenta.</title>
        <authorList>
            <person name="Bredeson J.V."/>
            <person name="Prochnik S.E."/>
            <person name="Lyons J.B."/>
            <person name="Schmutz J."/>
            <person name="Grimwood J."/>
            <person name="Vrebalov J."/>
            <person name="Bart R.S."/>
            <person name="Amuge T."/>
            <person name="Ferguson M.E."/>
            <person name="Green R."/>
            <person name="Putnam N."/>
            <person name="Stites J."/>
            <person name="Rounsley S."/>
            <person name="Rokhsar D.S."/>
        </authorList>
    </citation>
    <scope>NUCLEOTIDE SEQUENCE [LARGE SCALE GENOMIC DNA]</scope>
    <source>
        <tissue evidence="4">Leaf</tissue>
    </source>
</reference>